<gene>
    <name evidence="1" type="ORF">METZ01_LOCUS132923</name>
</gene>
<reference evidence="1" key="1">
    <citation type="submission" date="2018-05" db="EMBL/GenBank/DDBJ databases">
        <authorList>
            <person name="Lanie J.A."/>
            <person name="Ng W.-L."/>
            <person name="Kazmierczak K.M."/>
            <person name="Andrzejewski T.M."/>
            <person name="Davidsen T.M."/>
            <person name="Wayne K.J."/>
            <person name="Tettelin H."/>
            <person name="Glass J.I."/>
            <person name="Rusch D."/>
            <person name="Podicherti R."/>
            <person name="Tsui H.-C.T."/>
            <person name="Winkler M.E."/>
        </authorList>
    </citation>
    <scope>NUCLEOTIDE SEQUENCE</scope>
</reference>
<dbReference type="InterPro" id="IPR001451">
    <property type="entry name" value="Hexapep"/>
</dbReference>
<dbReference type="InterPro" id="IPR011004">
    <property type="entry name" value="Trimer_LpxA-like_sf"/>
</dbReference>
<dbReference type="SUPFAM" id="SSF51161">
    <property type="entry name" value="Trimeric LpxA-like enzymes"/>
    <property type="match status" value="1"/>
</dbReference>
<dbReference type="PANTHER" id="PTHR13061:SF29">
    <property type="entry name" value="GAMMA CARBONIC ANHYDRASE-LIKE 1, MITOCHONDRIAL-RELATED"/>
    <property type="match status" value="1"/>
</dbReference>
<evidence type="ECO:0000313" key="1">
    <source>
        <dbReference type="EMBL" id="SVA80069.1"/>
    </source>
</evidence>
<dbReference type="InterPro" id="IPR050484">
    <property type="entry name" value="Transf_Hexapept/Carb_Anhydrase"/>
</dbReference>
<dbReference type="Gene3D" id="2.160.10.10">
    <property type="entry name" value="Hexapeptide repeat proteins"/>
    <property type="match status" value="1"/>
</dbReference>
<dbReference type="Pfam" id="PF00132">
    <property type="entry name" value="Hexapep"/>
    <property type="match status" value="1"/>
</dbReference>
<dbReference type="EMBL" id="UINC01018972">
    <property type="protein sequence ID" value="SVA80069.1"/>
    <property type="molecule type" value="Genomic_DNA"/>
</dbReference>
<proteinExistence type="predicted"/>
<organism evidence="1">
    <name type="scientific">marine metagenome</name>
    <dbReference type="NCBI Taxonomy" id="408172"/>
    <lineage>
        <taxon>unclassified sequences</taxon>
        <taxon>metagenomes</taxon>
        <taxon>ecological metagenomes</taxon>
    </lineage>
</organism>
<name>A0A381YSX8_9ZZZZ</name>
<dbReference type="PANTHER" id="PTHR13061">
    <property type="entry name" value="DYNACTIN SUBUNIT P25"/>
    <property type="match status" value="1"/>
</dbReference>
<dbReference type="InterPro" id="IPR047324">
    <property type="entry name" value="LbH_gamma_CA-like"/>
</dbReference>
<sequence>MIYSLGDKKLKESSTDFWVAPNAAVIGAVELKKNSSVWFNATLRGDNDPIVVGENSNIQDGSVCHTDDGMPLIIGDNVTVGHKVILHSCKIGNNSLIGMGSTILNNAKIGNYCLVGANSLITEGKEFPDNSLIVGSPGRVKRELIEMERKLIDLSALHYVENMKRFRLQLEEDLNKYE</sequence>
<dbReference type="CDD" id="cd04645">
    <property type="entry name" value="LbH_gamma_CA_like"/>
    <property type="match status" value="1"/>
</dbReference>
<protein>
    <recommendedName>
        <fullName evidence="2">Gamma carbonic anhydrase family protein</fullName>
    </recommendedName>
</protein>
<accession>A0A381YSX8</accession>
<evidence type="ECO:0008006" key="2">
    <source>
        <dbReference type="Google" id="ProtNLM"/>
    </source>
</evidence>
<dbReference type="AlphaFoldDB" id="A0A381YSX8"/>